<dbReference type="SUPFAM" id="SSF82153">
    <property type="entry name" value="FAS1 domain"/>
    <property type="match status" value="2"/>
</dbReference>
<comment type="caution">
    <text evidence="3">The sequence shown here is derived from an EMBL/GenBank/DDBJ whole genome shotgun (WGS) entry which is preliminary data.</text>
</comment>
<protein>
    <submittedName>
        <fullName evidence="3">Fasciclin</fullName>
    </submittedName>
</protein>
<proteinExistence type="predicted"/>
<dbReference type="PANTHER" id="PTHR10900">
    <property type="entry name" value="PERIOSTIN-RELATED"/>
    <property type="match status" value="1"/>
</dbReference>
<sequence>MKNIYKKFGIGLTLCCVLLTAISCENSSSYEDELPSIANIAVSNDAFSTLEAAAINGGVAGVLSNSNPNDASGDYTVFAPNNSAFARLGLDESTLGVLQTPFLTNTLLYHVSNGNLPSSAIAANGTSASALGGLTRRFVSRDGSLFINGSKIIATDITAENGTVHVIDKVMIATGGNVVESAIALQSASVFKNPELSYLVEAVVYAELADALSNPAAKFTVFAPNDQAFINLGTALGLTFDKPADVRMIDKDLLTAVLLNHVFAETSKDSFTSELNAGSYDALGSDTITLGTYNNGVLTVSGSGNTSPANMVIPDVQTTNGIVHVIDQVLLPQ</sequence>
<dbReference type="SMART" id="SM00554">
    <property type="entry name" value="FAS1"/>
    <property type="match status" value="2"/>
</dbReference>
<dbReference type="KEGG" id="pob:LPB03_01145"/>
<dbReference type="PANTHER" id="PTHR10900:SF77">
    <property type="entry name" value="FI19380P1"/>
    <property type="match status" value="1"/>
</dbReference>
<keyword evidence="4" id="KW-1185">Reference proteome</keyword>
<dbReference type="InterPro" id="IPR050904">
    <property type="entry name" value="Adhesion/Biosynth-related"/>
</dbReference>
<reference evidence="4" key="1">
    <citation type="submission" date="2016-02" db="EMBL/GenBank/DDBJ databases">
        <authorList>
            <person name="Shin S.-K."/>
            <person name="Yi H."/>
            <person name="Kim E."/>
        </authorList>
    </citation>
    <scope>NUCLEOTIDE SEQUENCE [LARGE SCALE GENOMIC DNA]</scope>
    <source>
        <strain evidence="4">LPB0003</strain>
    </source>
</reference>
<evidence type="ECO:0000313" key="3">
    <source>
        <dbReference type="EMBL" id="OBY65528.1"/>
    </source>
</evidence>
<dbReference type="Proteomes" id="UP000092584">
    <property type="component" value="Unassembled WGS sequence"/>
</dbReference>
<name>A0A1B8U0W3_9FLAO</name>
<dbReference type="STRING" id="1774273.LPB03_01145"/>
<dbReference type="PROSITE" id="PS50213">
    <property type="entry name" value="FAS1"/>
    <property type="match status" value="2"/>
</dbReference>
<feature type="signal peptide" evidence="1">
    <location>
        <begin position="1"/>
        <end position="23"/>
    </location>
</feature>
<dbReference type="PROSITE" id="PS51257">
    <property type="entry name" value="PROKAR_LIPOPROTEIN"/>
    <property type="match status" value="1"/>
</dbReference>
<dbReference type="OrthoDB" id="9800666at2"/>
<feature type="domain" description="FAS1" evidence="2">
    <location>
        <begin position="183"/>
        <end position="330"/>
    </location>
</feature>
<dbReference type="InterPro" id="IPR036378">
    <property type="entry name" value="FAS1_dom_sf"/>
</dbReference>
<evidence type="ECO:0000259" key="2">
    <source>
        <dbReference type="PROSITE" id="PS50213"/>
    </source>
</evidence>
<evidence type="ECO:0000256" key="1">
    <source>
        <dbReference type="SAM" id="SignalP"/>
    </source>
</evidence>
<feature type="domain" description="FAS1" evidence="2">
    <location>
        <begin position="34"/>
        <end position="171"/>
    </location>
</feature>
<keyword evidence="1" id="KW-0732">Signal</keyword>
<dbReference type="Gene3D" id="2.30.180.10">
    <property type="entry name" value="FAS1 domain"/>
    <property type="match status" value="2"/>
</dbReference>
<dbReference type="Pfam" id="PF02469">
    <property type="entry name" value="Fasciclin"/>
    <property type="match status" value="2"/>
</dbReference>
<gene>
    <name evidence="3" type="ORF">LPB3_03965</name>
</gene>
<dbReference type="AlphaFoldDB" id="A0A1B8U0W3"/>
<evidence type="ECO:0000313" key="4">
    <source>
        <dbReference type="Proteomes" id="UP000092584"/>
    </source>
</evidence>
<dbReference type="GO" id="GO:0005615">
    <property type="term" value="C:extracellular space"/>
    <property type="evidence" value="ECO:0007669"/>
    <property type="project" value="TreeGrafter"/>
</dbReference>
<accession>A0A1B8U0W3</accession>
<organism evidence="3 4">
    <name type="scientific">Polaribacter vadi</name>
    <dbReference type="NCBI Taxonomy" id="1774273"/>
    <lineage>
        <taxon>Bacteria</taxon>
        <taxon>Pseudomonadati</taxon>
        <taxon>Bacteroidota</taxon>
        <taxon>Flavobacteriia</taxon>
        <taxon>Flavobacteriales</taxon>
        <taxon>Flavobacteriaceae</taxon>
    </lineage>
</organism>
<dbReference type="InterPro" id="IPR000782">
    <property type="entry name" value="FAS1_domain"/>
</dbReference>
<dbReference type="RefSeq" id="WP_065318305.1">
    <property type="nucleotide sequence ID" value="NZ_CP017477.1"/>
</dbReference>
<dbReference type="EMBL" id="LSFM01000018">
    <property type="protein sequence ID" value="OBY65528.1"/>
    <property type="molecule type" value="Genomic_DNA"/>
</dbReference>
<feature type="chain" id="PRO_5008615917" evidence="1">
    <location>
        <begin position="24"/>
        <end position="333"/>
    </location>
</feature>